<accession>A0A1V4JA10</accession>
<sequence>METAEEQAKTPSLLRCKAGRQPVECLGKQRDLQQPGTPSSRRTALPSCPGTEKDSEEARRAGALVTSLRTPSGSCTLTMAALQPALYLLQVKSVLPEKGCPDQHVQNQVKSSSPTLPLPAGPRAGSVKWEMRRFAAPCSRICLLPLV</sequence>
<evidence type="ECO:0000313" key="3">
    <source>
        <dbReference type="Proteomes" id="UP000190648"/>
    </source>
</evidence>
<feature type="compositionally biased region" description="Polar residues" evidence="1">
    <location>
        <begin position="104"/>
        <end position="115"/>
    </location>
</feature>
<dbReference type="Proteomes" id="UP000190648">
    <property type="component" value="Unassembled WGS sequence"/>
</dbReference>
<gene>
    <name evidence="2" type="ORF">AV530_013022</name>
</gene>
<protein>
    <submittedName>
        <fullName evidence="2">Uncharacterized protein</fullName>
    </submittedName>
</protein>
<evidence type="ECO:0000313" key="2">
    <source>
        <dbReference type="EMBL" id="OPJ68981.1"/>
    </source>
</evidence>
<dbReference type="AlphaFoldDB" id="A0A1V4JA10"/>
<comment type="caution">
    <text evidence="2">The sequence shown here is derived from an EMBL/GenBank/DDBJ whole genome shotgun (WGS) entry which is preliminary data.</text>
</comment>
<proteinExistence type="predicted"/>
<evidence type="ECO:0000256" key="1">
    <source>
        <dbReference type="SAM" id="MobiDB-lite"/>
    </source>
</evidence>
<feature type="compositionally biased region" description="Polar residues" evidence="1">
    <location>
        <begin position="32"/>
        <end position="42"/>
    </location>
</feature>
<dbReference type="EMBL" id="LSYS01008398">
    <property type="protein sequence ID" value="OPJ68981.1"/>
    <property type="molecule type" value="Genomic_DNA"/>
</dbReference>
<keyword evidence="3" id="KW-1185">Reference proteome</keyword>
<feature type="compositionally biased region" description="Basic and acidic residues" evidence="1">
    <location>
        <begin position="51"/>
        <end position="60"/>
    </location>
</feature>
<feature type="region of interest" description="Disordered" evidence="1">
    <location>
        <begin position="101"/>
        <end position="121"/>
    </location>
</feature>
<name>A0A1V4JA10_PATFA</name>
<feature type="region of interest" description="Disordered" evidence="1">
    <location>
        <begin position="26"/>
        <end position="61"/>
    </location>
</feature>
<organism evidence="2 3">
    <name type="scientific">Patagioenas fasciata monilis</name>
    <dbReference type="NCBI Taxonomy" id="372326"/>
    <lineage>
        <taxon>Eukaryota</taxon>
        <taxon>Metazoa</taxon>
        <taxon>Chordata</taxon>
        <taxon>Craniata</taxon>
        <taxon>Vertebrata</taxon>
        <taxon>Euteleostomi</taxon>
        <taxon>Archelosauria</taxon>
        <taxon>Archosauria</taxon>
        <taxon>Dinosauria</taxon>
        <taxon>Saurischia</taxon>
        <taxon>Theropoda</taxon>
        <taxon>Coelurosauria</taxon>
        <taxon>Aves</taxon>
        <taxon>Neognathae</taxon>
        <taxon>Neoaves</taxon>
        <taxon>Columbimorphae</taxon>
        <taxon>Columbiformes</taxon>
        <taxon>Columbidae</taxon>
        <taxon>Patagioenas</taxon>
    </lineage>
</organism>
<reference evidence="2 3" key="1">
    <citation type="submission" date="2016-02" db="EMBL/GenBank/DDBJ databases">
        <title>Band-tailed pigeon sequencing and assembly.</title>
        <authorList>
            <person name="Soares A.E."/>
            <person name="Novak B.J."/>
            <person name="Rice E.S."/>
            <person name="O'Connell B."/>
            <person name="Chang D."/>
            <person name="Weber S."/>
            <person name="Shapiro B."/>
        </authorList>
    </citation>
    <scope>NUCLEOTIDE SEQUENCE [LARGE SCALE GENOMIC DNA]</scope>
    <source>
        <strain evidence="2">BTP2013</strain>
        <tissue evidence="2">Blood</tissue>
    </source>
</reference>